<gene>
    <name evidence="4" type="ORF">CNR27_00250</name>
</gene>
<name>A0A290XA94_9GAMM</name>
<dbReference type="SUPFAM" id="SSF56281">
    <property type="entry name" value="Metallo-hydrolase/oxidoreductase"/>
    <property type="match status" value="1"/>
</dbReference>
<feature type="domain" description="Metallo-beta-lactamase" evidence="3">
    <location>
        <begin position="13"/>
        <end position="198"/>
    </location>
</feature>
<organism evidence="4 5">
    <name type="scientific">Luteimonas chenhongjianii</name>
    <dbReference type="NCBI Taxonomy" id="2006110"/>
    <lineage>
        <taxon>Bacteria</taxon>
        <taxon>Pseudomonadati</taxon>
        <taxon>Pseudomonadota</taxon>
        <taxon>Gammaproteobacteria</taxon>
        <taxon>Lysobacterales</taxon>
        <taxon>Lysobacteraceae</taxon>
        <taxon>Luteimonas</taxon>
    </lineage>
</organism>
<evidence type="ECO:0000256" key="2">
    <source>
        <dbReference type="ARBA" id="ARBA00022884"/>
    </source>
</evidence>
<keyword evidence="4" id="KW-0378">Hydrolase</keyword>
<accession>A0A290XA94</accession>
<keyword evidence="2" id="KW-0694">RNA-binding</keyword>
<evidence type="ECO:0000313" key="4">
    <source>
        <dbReference type="EMBL" id="ATD66082.1"/>
    </source>
</evidence>
<proteinExistence type="predicted"/>
<dbReference type="InterPro" id="IPR036866">
    <property type="entry name" value="RibonucZ/Hydroxyglut_hydro"/>
</dbReference>
<dbReference type="PANTHER" id="PTHR43694:SF1">
    <property type="entry name" value="RIBONUCLEASE J"/>
    <property type="match status" value="1"/>
</dbReference>
<dbReference type="GO" id="GO:0004527">
    <property type="term" value="F:exonuclease activity"/>
    <property type="evidence" value="ECO:0007669"/>
    <property type="project" value="UniProtKB-KW"/>
</dbReference>
<evidence type="ECO:0000313" key="5">
    <source>
        <dbReference type="Proteomes" id="UP000218968"/>
    </source>
</evidence>
<keyword evidence="1" id="KW-0269">Exonuclease</keyword>
<dbReference type="Pfam" id="PF07521">
    <property type="entry name" value="RMMBL"/>
    <property type="match status" value="1"/>
</dbReference>
<dbReference type="Gene3D" id="3.60.15.10">
    <property type="entry name" value="Ribonuclease Z/Hydroxyacylglutathione hydrolase-like"/>
    <property type="match status" value="1"/>
</dbReference>
<dbReference type="SMART" id="SM00849">
    <property type="entry name" value="Lactamase_B"/>
    <property type="match status" value="1"/>
</dbReference>
<reference evidence="5" key="1">
    <citation type="submission" date="2017-09" db="EMBL/GenBank/DDBJ databases">
        <title>Luteimonas liuhanmingii sp.nov., isolated from the intestinal contents of Tibetan Plateau Pika in Yushu, Qinghai Province, China.</title>
        <authorList>
            <person name="Gui Z."/>
        </authorList>
    </citation>
    <scope>NUCLEOTIDE SEQUENCE [LARGE SCALE GENOMIC DNA]</scope>
    <source>
        <strain evidence="5">100111</strain>
    </source>
</reference>
<dbReference type="KEGG" id="lum:CNR27_00250"/>
<dbReference type="InterPro" id="IPR001279">
    <property type="entry name" value="Metallo-B-lactamas"/>
</dbReference>
<dbReference type="OrthoDB" id="9803916at2"/>
<dbReference type="PANTHER" id="PTHR43694">
    <property type="entry name" value="RIBONUCLEASE J"/>
    <property type="match status" value="1"/>
</dbReference>
<dbReference type="GO" id="GO:0003723">
    <property type="term" value="F:RNA binding"/>
    <property type="evidence" value="ECO:0007669"/>
    <property type="project" value="UniProtKB-KW"/>
</dbReference>
<dbReference type="EMBL" id="CP023406">
    <property type="protein sequence ID" value="ATD66082.1"/>
    <property type="molecule type" value="Genomic_DNA"/>
</dbReference>
<dbReference type="CDD" id="cd07732">
    <property type="entry name" value="metallo-hydrolase-like_MBL-fold"/>
    <property type="match status" value="1"/>
</dbReference>
<sequence>MRACIRRGSKQIGGSCVELEYEGKRLLLDLGLPLDAPDNIAGLIPDGLALDASDPSLLGILISHPHLDHYGLLSHVAPSIPIGLGPAARRILAAAAPFMPRMWPVPSPGWTYESGKQFTVGPFTVTPYLVDHSAFDAYALLIEAGGDRLFYSGDFRGHGRKAALFERLIRSPPANIDALLVEGSSLTRLPLDATFPTEAEIEGLLADALETTEGLAMVHTSAQNIDRIVSIFRASRRHGRRVVIDLYTAAILEATGNLNLPQSDWSDVALYVPEAQRRHIKRTKLFDLLARHSRNRIYADTLAQNPAGFTLLFRPLHQRDLEQVRCLAGAGYIYSQWEGYWDGGSYATVEAFLERHRIPKVSVHTSGHASPIDLKRFVSSLNPSKVVPIHSFRPDRYSELFDRVEPQPDGQWWPVGARTSSPVFGESS</sequence>
<dbReference type="AlphaFoldDB" id="A0A290XA94"/>
<dbReference type="Proteomes" id="UP000218968">
    <property type="component" value="Chromosome"/>
</dbReference>
<protein>
    <submittedName>
        <fullName evidence="4">MBL fold metallo-hydrolase</fullName>
    </submittedName>
</protein>
<dbReference type="Pfam" id="PF00753">
    <property type="entry name" value="Lactamase_B"/>
    <property type="match status" value="1"/>
</dbReference>
<dbReference type="Gene3D" id="3.40.50.10710">
    <property type="entry name" value="Metallo-hydrolase/oxidoreductase"/>
    <property type="match status" value="1"/>
</dbReference>
<evidence type="ECO:0000256" key="1">
    <source>
        <dbReference type="ARBA" id="ARBA00022839"/>
    </source>
</evidence>
<dbReference type="InterPro" id="IPR042173">
    <property type="entry name" value="RNase_J_2"/>
</dbReference>
<dbReference type="RefSeq" id="WP_096296413.1">
    <property type="nucleotide sequence ID" value="NZ_CP023406.1"/>
</dbReference>
<evidence type="ECO:0000259" key="3">
    <source>
        <dbReference type="SMART" id="SM00849"/>
    </source>
</evidence>
<keyword evidence="5" id="KW-1185">Reference proteome</keyword>
<dbReference type="InterPro" id="IPR011108">
    <property type="entry name" value="RMMBL"/>
</dbReference>
<keyword evidence="1" id="KW-0540">Nuclease</keyword>